<sequence length="65" mass="7431">MRKIDPNRSEPEAMFVRLNQVTYVSMKKWTESFGDNEPRVRAIIKAALIKALSDELIPGIPPIFT</sequence>
<dbReference type="EMBL" id="PGTO01000002">
    <property type="protein sequence ID" value="RAU23242.1"/>
    <property type="molecule type" value="Genomic_DNA"/>
</dbReference>
<name>A0A364P1M9_9PROT</name>
<proteinExistence type="predicted"/>
<evidence type="ECO:0000313" key="1">
    <source>
        <dbReference type="EMBL" id="RAU23242.1"/>
    </source>
</evidence>
<reference evidence="1 2" key="1">
    <citation type="submission" date="2017-11" db="EMBL/GenBank/DDBJ databases">
        <title>Draft genome sequence of magnetotactic bacterium Magnetospirillum kuznetsovii LBB-42.</title>
        <authorList>
            <person name="Grouzdev D.S."/>
            <person name="Rysina M.S."/>
            <person name="Baslerov R.V."/>
            <person name="Koziaeva V."/>
        </authorList>
    </citation>
    <scope>NUCLEOTIDE SEQUENCE [LARGE SCALE GENOMIC DNA]</scope>
    <source>
        <strain evidence="1 2">LBB-42</strain>
    </source>
</reference>
<dbReference type="AlphaFoldDB" id="A0A364P1M9"/>
<evidence type="ECO:0000313" key="2">
    <source>
        <dbReference type="Proteomes" id="UP000251075"/>
    </source>
</evidence>
<organism evidence="1 2">
    <name type="scientific">Paramagnetospirillum kuznetsovii</name>
    <dbReference type="NCBI Taxonomy" id="2053833"/>
    <lineage>
        <taxon>Bacteria</taxon>
        <taxon>Pseudomonadati</taxon>
        <taxon>Pseudomonadota</taxon>
        <taxon>Alphaproteobacteria</taxon>
        <taxon>Rhodospirillales</taxon>
        <taxon>Magnetospirillaceae</taxon>
        <taxon>Paramagnetospirillum</taxon>
    </lineage>
</organism>
<accession>A0A364P1M9</accession>
<dbReference type="Proteomes" id="UP000251075">
    <property type="component" value="Unassembled WGS sequence"/>
</dbReference>
<protein>
    <submittedName>
        <fullName evidence="1">Uncharacterized protein</fullName>
    </submittedName>
</protein>
<gene>
    <name evidence="1" type="ORF">CU669_03560</name>
</gene>
<keyword evidence="2" id="KW-1185">Reference proteome</keyword>
<comment type="caution">
    <text evidence="1">The sequence shown here is derived from an EMBL/GenBank/DDBJ whole genome shotgun (WGS) entry which is preliminary data.</text>
</comment>